<comment type="catalytic activity">
    <reaction evidence="1 9 10">
        <text>Endohydrolysis of (1-&gt;4)-beta-D-xylosidic linkages in xylans.</text>
        <dbReference type="EC" id="3.2.1.8"/>
    </reaction>
</comment>
<feature type="domain" description="GH11" evidence="12">
    <location>
        <begin position="36"/>
        <end position="249"/>
    </location>
</feature>
<dbReference type="Proteomes" id="UP000000517">
    <property type="component" value="Chromosome"/>
</dbReference>
<keyword evidence="8 9" id="KW-0624">Polysaccharide degradation</keyword>
<dbReference type="PROSITE" id="PS51761">
    <property type="entry name" value="GH11_3"/>
    <property type="match status" value="1"/>
</dbReference>
<name>C9RK54_FIBSS</name>
<evidence type="ECO:0000256" key="8">
    <source>
        <dbReference type="ARBA" id="ARBA00023326"/>
    </source>
</evidence>
<proteinExistence type="inferred from homology"/>
<dbReference type="AlphaFoldDB" id="C9RK54"/>
<dbReference type="eggNOG" id="COG0726">
    <property type="taxonomic scope" value="Bacteria"/>
</dbReference>
<feature type="signal peptide" evidence="11">
    <location>
        <begin position="1"/>
        <end position="21"/>
    </location>
</feature>
<evidence type="ECO:0000313" key="15">
    <source>
        <dbReference type="Proteomes" id="UP000000517"/>
    </source>
</evidence>
<keyword evidence="16" id="KW-1185">Reference proteome</keyword>
<reference evidence="13 16" key="1">
    <citation type="submission" date="2009-10" db="EMBL/GenBank/DDBJ databases">
        <title>Complete sequence of Fibrobacter succinogenes subsp. succinogenes S85.</title>
        <authorList>
            <consortium name="US DOE Joint Genome Institute"/>
            <person name="Lucas S."/>
            <person name="Copeland A."/>
            <person name="Lapidus A."/>
            <person name="Glavina del Rio T."/>
            <person name="Tice H."/>
            <person name="Bruce D."/>
            <person name="Goodwin L."/>
            <person name="Pitluck S."/>
            <person name="Chertkov O."/>
            <person name="Detter J.C."/>
            <person name="Han C."/>
            <person name="Tapia R."/>
            <person name="Larimer F."/>
            <person name="Land M."/>
            <person name="Hauser L."/>
            <person name="Kyrpides N."/>
            <person name="Mikhailova N."/>
            <person name="Weimer P.J."/>
            <person name="Stevenson D.M."/>
            <person name="Boyum J."/>
            <person name="Brumm P.I."/>
            <person name="Mead D."/>
        </authorList>
    </citation>
    <scope>NUCLEOTIDE SEQUENCE [LARGE SCALE GENOMIC DNA]</scope>
    <source>
        <strain evidence="16">ATCC 19169 / S85</strain>
        <strain evidence="13">S85</strain>
    </source>
</reference>
<feature type="chain" id="PRO_5003002218" description="Endo-1,4-beta-xylanase" evidence="11">
    <location>
        <begin position="22"/>
        <end position="327"/>
    </location>
</feature>
<feature type="active site" description="Nucleophile" evidence="9">
    <location>
        <position position="135"/>
    </location>
</feature>
<dbReference type="SUPFAM" id="SSF49899">
    <property type="entry name" value="Concanavalin A-like lectins/glucanases"/>
    <property type="match status" value="1"/>
</dbReference>
<dbReference type="KEGG" id="fsc:FSU_2741"/>
<evidence type="ECO:0000256" key="7">
    <source>
        <dbReference type="ARBA" id="ARBA00023295"/>
    </source>
</evidence>
<evidence type="ECO:0000256" key="11">
    <source>
        <dbReference type="SAM" id="SignalP"/>
    </source>
</evidence>
<dbReference type="EMBL" id="CP002158">
    <property type="protein sequence ID" value="ADL25949.1"/>
    <property type="molecule type" value="Genomic_DNA"/>
</dbReference>
<dbReference type="Proteomes" id="UP000001497">
    <property type="component" value="Chromosome"/>
</dbReference>
<keyword evidence="11" id="KW-0732">Signal</keyword>
<evidence type="ECO:0000256" key="5">
    <source>
        <dbReference type="ARBA" id="ARBA00022801"/>
    </source>
</evidence>
<gene>
    <name evidence="13" type="ordered locus">Fisuc_2201</name>
    <name evidence="14" type="ordered locus">FSU_2741</name>
</gene>
<evidence type="ECO:0000256" key="9">
    <source>
        <dbReference type="PROSITE-ProRule" id="PRU01097"/>
    </source>
</evidence>
<dbReference type="GO" id="GO:0031176">
    <property type="term" value="F:endo-1,4-beta-xylanase activity"/>
    <property type="evidence" value="ECO:0007669"/>
    <property type="project" value="UniProtKB-UniRule"/>
</dbReference>
<keyword evidence="6 9" id="KW-0119">Carbohydrate metabolism</keyword>
<dbReference type="HOGENOM" id="CLU_753868_0_0_0"/>
<comment type="similarity">
    <text evidence="9 10">Belongs to the glycosyl hydrolase 11 (cellulase G) family.</text>
</comment>
<dbReference type="InterPro" id="IPR033123">
    <property type="entry name" value="GH11_dom"/>
</dbReference>
<dbReference type="PRINTS" id="PR00911">
    <property type="entry name" value="GLHYDRLASE11"/>
</dbReference>
<keyword evidence="5 9" id="KW-0378">Hydrolase</keyword>
<sequence length="327" mass="36155">MRNSKFFVLSLAVAFATEAYSQDFCNTATHSGESTVVTSNDINDIGNYSYELWADIGNNSATFYTDGSFSCEFNNVNDYLCREGIRYGMNSGLKYTDLGHLYADFKLTDPKFSSYTNVTYSYIGVYGWSQDPLIEWYIVDNWSPYRPNWIGKSTANCDECGLRGTITVDGATYEVYVDKVQRGSIEGDNTPFTQYFSVRKSKRSCGTIDITAHFDGWKSLGLELGNSMYEAKVLGEAGQYPENGNASGTLDFAYAKVYTSEASSTALPQFAPKTNTITSAQVFDMQGKFLGNVNATSDIQSAIKNKFHSTGIYMVKLGSAMKSVSVK</sequence>
<dbReference type="EMBL" id="CP001792">
    <property type="protein sequence ID" value="ACX75787.1"/>
    <property type="molecule type" value="Genomic_DNA"/>
</dbReference>
<keyword evidence="4 9" id="KW-0858">Xylan degradation</keyword>
<evidence type="ECO:0000313" key="13">
    <source>
        <dbReference type="EMBL" id="ACX75787.1"/>
    </source>
</evidence>
<dbReference type="EC" id="3.2.1.8" evidence="3 9"/>
<dbReference type="STRING" id="59374.FSU_2741"/>
<evidence type="ECO:0000256" key="6">
    <source>
        <dbReference type="ARBA" id="ARBA00023277"/>
    </source>
</evidence>
<reference evidence="15" key="2">
    <citation type="submission" date="2010-08" db="EMBL/GenBank/DDBJ databases">
        <title>Complete sequence of Fibrobacter succinogenes subsp. succinogenes S85.</title>
        <authorList>
            <person name="Durkin A.S."/>
            <person name="Nelson K.E."/>
            <person name="Morrison M."/>
            <person name="Forsberg C.W."/>
            <person name="Wilson D.B."/>
            <person name="Russell J.B."/>
            <person name="Cann I.K.O."/>
            <person name="Mackie R.I."/>
            <person name="White B.A."/>
        </authorList>
    </citation>
    <scope>NUCLEOTIDE SEQUENCE [LARGE SCALE GENOMIC DNA]</scope>
    <source>
        <strain evidence="15">ATCC 19169 / S85</strain>
    </source>
</reference>
<evidence type="ECO:0000256" key="3">
    <source>
        <dbReference type="ARBA" id="ARBA00012590"/>
    </source>
</evidence>
<dbReference type="InterPro" id="IPR026444">
    <property type="entry name" value="Secre_tail"/>
</dbReference>
<dbReference type="InterPro" id="IPR013319">
    <property type="entry name" value="GH11/12"/>
</dbReference>
<reference evidence="14" key="3">
    <citation type="submission" date="2010-08" db="EMBL/GenBank/DDBJ databases">
        <authorList>
            <person name="Durkin A.S."/>
            <person name="Nelson K.E."/>
            <person name="Morrison M."/>
            <person name="Forsberg C.W."/>
            <person name="Wilson D.B."/>
            <person name="Russell J.B."/>
            <person name="Cann I.K.O."/>
            <person name="Mackie R.I."/>
            <person name="White B.A."/>
        </authorList>
    </citation>
    <scope>NUCLEOTIDE SEQUENCE</scope>
    <source>
        <strain evidence="14">S85</strain>
    </source>
</reference>
<organism evidence="14 15">
    <name type="scientific">Fibrobacter succinogenes (strain ATCC 19169 / S85)</name>
    <dbReference type="NCBI Taxonomy" id="59374"/>
    <lineage>
        <taxon>Bacteria</taxon>
        <taxon>Pseudomonadati</taxon>
        <taxon>Fibrobacterota</taxon>
        <taxon>Fibrobacteria</taxon>
        <taxon>Fibrobacterales</taxon>
        <taxon>Fibrobacteraceae</taxon>
        <taxon>Fibrobacter</taxon>
    </lineage>
</organism>
<dbReference type="InterPro" id="IPR001137">
    <property type="entry name" value="Glyco_hydro_11"/>
</dbReference>
<protein>
    <recommendedName>
        <fullName evidence="3 9">Endo-1,4-beta-xylanase</fullName>
        <ecNumber evidence="3 9">3.2.1.8</ecNumber>
    </recommendedName>
</protein>
<evidence type="ECO:0000256" key="1">
    <source>
        <dbReference type="ARBA" id="ARBA00000681"/>
    </source>
</evidence>
<dbReference type="KEGG" id="fsu:Fisuc_2201"/>
<keyword evidence="7 9" id="KW-0326">Glycosidase</keyword>
<evidence type="ECO:0000259" key="12">
    <source>
        <dbReference type="PROSITE" id="PS51761"/>
    </source>
</evidence>
<dbReference type="InterPro" id="IPR013320">
    <property type="entry name" value="ConA-like_dom_sf"/>
</dbReference>
<dbReference type="CAZy" id="GH11">
    <property type="family name" value="Glycoside Hydrolase Family 11"/>
</dbReference>
<evidence type="ECO:0000313" key="14">
    <source>
        <dbReference type="EMBL" id="ADL25949.1"/>
    </source>
</evidence>
<feature type="active site" description="Proton donor" evidence="9">
    <location>
        <position position="236"/>
    </location>
</feature>
<dbReference type="RefSeq" id="WP_014546846.1">
    <property type="nucleotide sequence ID" value="NC_013410.1"/>
</dbReference>
<evidence type="ECO:0000256" key="10">
    <source>
        <dbReference type="RuleBase" id="RU362015"/>
    </source>
</evidence>
<dbReference type="Gene3D" id="2.60.120.180">
    <property type="match status" value="1"/>
</dbReference>
<evidence type="ECO:0000256" key="4">
    <source>
        <dbReference type="ARBA" id="ARBA00022651"/>
    </source>
</evidence>
<evidence type="ECO:0000256" key="2">
    <source>
        <dbReference type="ARBA" id="ARBA00004851"/>
    </source>
</evidence>
<accession>C9RK54</accession>
<dbReference type="PANTHER" id="PTHR46828:SF2">
    <property type="entry name" value="ENDO-1,4-BETA-XYLANASE A-RELATED"/>
    <property type="match status" value="1"/>
</dbReference>
<dbReference type="PANTHER" id="PTHR46828">
    <property type="entry name" value="ENDO-1,4-BETA-XYLANASE A-RELATED"/>
    <property type="match status" value="1"/>
</dbReference>
<dbReference type="OrthoDB" id="9806342at2"/>
<dbReference type="NCBIfam" id="TIGR04183">
    <property type="entry name" value="Por_Secre_tail"/>
    <property type="match status" value="1"/>
</dbReference>
<comment type="pathway">
    <text evidence="2 9 10">Glycan degradation; xylan degradation.</text>
</comment>
<evidence type="ECO:0000313" key="16">
    <source>
        <dbReference type="Proteomes" id="UP000001497"/>
    </source>
</evidence>
<dbReference type="Pfam" id="PF00457">
    <property type="entry name" value="Glyco_hydro_11"/>
    <property type="match status" value="1"/>
</dbReference>
<dbReference type="UniPathway" id="UPA00114"/>
<dbReference type="GO" id="GO:0045493">
    <property type="term" value="P:xylan catabolic process"/>
    <property type="evidence" value="ECO:0007669"/>
    <property type="project" value="UniProtKB-UniRule"/>
</dbReference>